<evidence type="ECO:0000313" key="1">
    <source>
        <dbReference type="EMBL" id="STZ54379.1"/>
    </source>
</evidence>
<dbReference type="Proteomes" id="UP000254945">
    <property type="component" value="Unassembled WGS sequence"/>
</dbReference>
<dbReference type="EMBL" id="UGQQ01000001">
    <property type="protein sequence ID" value="STZ54379.1"/>
    <property type="molecule type" value="Genomic_DNA"/>
</dbReference>
<dbReference type="Gene3D" id="3.90.180.10">
    <property type="entry name" value="Medium-chain alcohol dehydrogenases, catalytic domain"/>
    <property type="match status" value="1"/>
</dbReference>
<organism evidence="1 2">
    <name type="scientific">Mycolicibacterium senegalense</name>
    <dbReference type="NCBI Taxonomy" id="1796"/>
    <lineage>
        <taxon>Bacteria</taxon>
        <taxon>Bacillati</taxon>
        <taxon>Actinomycetota</taxon>
        <taxon>Actinomycetes</taxon>
        <taxon>Mycobacteriales</taxon>
        <taxon>Mycobacteriaceae</taxon>
        <taxon>Mycolicibacterium</taxon>
    </lineage>
</organism>
<dbReference type="InterPro" id="IPR011032">
    <property type="entry name" value="GroES-like_sf"/>
</dbReference>
<dbReference type="AlphaFoldDB" id="A0A378T0R0"/>
<gene>
    <name evidence="1" type="ORF">NCTC4524_02015</name>
</gene>
<accession>A0A378T0R0</accession>
<sequence>MQFDEYGGIDVLQVRDVPRPAPAAGEVLVKVRAAGINPR</sequence>
<proteinExistence type="predicted"/>
<evidence type="ECO:0000313" key="2">
    <source>
        <dbReference type="Proteomes" id="UP000254945"/>
    </source>
</evidence>
<protein>
    <submittedName>
        <fullName evidence="1">Zn-dependent oxidoreductase, NADPH:quinone reductase</fullName>
    </submittedName>
</protein>
<dbReference type="SUPFAM" id="SSF50129">
    <property type="entry name" value="GroES-like"/>
    <property type="match status" value="1"/>
</dbReference>
<name>A0A378T0R0_9MYCO</name>
<reference evidence="1 2" key="1">
    <citation type="submission" date="2018-06" db="EMBL/GenBank/DDBJ databases">
        <authorList>
            <consortium name="Pathogen Informatics"/>
            <person name="Doyle S."/>
        </authorList>
    </citation>
    <scope>NUCLEOTIDE SEQUENCE [LARGE SCALE GENOMIC DNA]</scope>
    <source>
        <strain evidence="1 2">NCTC4524</strain>
    </source>
</reference>